<name>A0A0H5C587_CYBJN</name>
<organism evidence="3 4">
    <name type="scientific">Cyberlindnera jadinii (strain ATCC 18201 / CBS 1600 / BCRC 20928 / JCM 3617 / NBRC 0987 / NRRL Y-1542)</name>
    <name type="common">Torula yeast</name>
    <name type="synonym">Candida utilis</name>
    <dbReference type="NCBI Taxonomy" id="983966"/>
    <lineage>
        <taxon>Eukaryota</taxon>
        <taxon>Fungi</taxon>
        <taxon>Dikarya</taxon>
        <taxon>Ascomycota</taxon>
        <taxon>Saccharomycotina</taxon>
        <taxon>Saccharomycetes</taxon>
        <taxon>Phaffomycetales</taxon>
        <taxon>Phaffomycetaceae</taxon>
        <taxon>Cyberlindnera</taxon>
    </lineage>
</organism>
<sequence>MFARYSFSAFVVATALAQICAVTDCHGVCGPMIVAARACAENSSDDGPWDNDCLCSADSDFMQNYDVCMSCGISLWQVYGSYLDGPLAACETLLTSPTGSVTPCETSEATATEEVEETTSAAEETSEEAEEAEETTKAEETTEVAEETTGAAEETTEEAEVTTGAAEETTAAVEETFNGMGASLRLDSVLALVCAAFTGLMMF</sequence>
<dbReference type="EMBL" id="CDQK01000004">
    <property type="protein sequence ID" value="CEP23156.1"/>
    <property type="molecule type" value="Genomic_DNA"/>
</dbReference>
<keyword evidence="2" id="KW-0732">Signal</keyword>
<feature type="chain" id="PRO_5005216516" evidence="2">
    <location>
        <begin position="18"/>
        <end position="203"/>
    </location>
</feature>
<protein>
    <submittedName>
        <fullName evidence="3">YALI0D03740p</fullName>
    </submittedName>
</protein>
<feature type="region of interest" description="Disordered" evidence="1">
    <location>
        <begin position="101"/>
        <end position="165"/>
    </location>
</feature>
<feature type="signal peptide" evidence="2">
    <location>
        <begin position="1"/>
        <end position="17"/>
    </location>
</feature>
<evidence type="ECO:0000313" key="3">
    <source>
        <dbReference type="EMBL" id="CEP23156.1"/>
    </source>
</evidence>
<dbReference type="Proteomes" id="UP000038830">
    <property type="component" value="Unassembled WGS sequence"/>
</dbReference>
<dbReference type="AlphaFoldDB" id="A0A0H5C587"/>
<evidence type="ECO:0000256" key="1">
    <source>
        <dbReference type="SAM" id="MobiDB-lite"/>
    </source>
</evidence>
<evidence type="ECO:0000313" key="4">
    <source>
        <dbReference type="Proteomes" id="UP000038830"/>
    </source>
</evidence>
<gene>
    <name evidence="3" type="ORF">BN1211_3676</name>
</gene>
<feature type="compositionally biased region" description="Acidic residues" evidence="1">
    <location>
        <begin position="124"/>
        <end position="133"/>
    </location>
</feature>
<proteinExistence type="predicted"/>
<evidence type="ECO:0000256" key="2">
    <source>
        <dbReference type="SAM" id="SignalP"/>
    </source>
</evidence>
<accession>A0A0H5C587</accession>
<reference evidence="4" key="1">
    <citation type="journal article" date="2015" name="J. Biotechnol.">
        <title>The structure of the Cyberlindnera jadinii genome and its relation to Candida utilis analyzed by the occurrence of single nucleotide polymorphisms.</title>
        <authorList>
            <person name="Rupp O."/>
            <person name="Brinkrolf K."/>
            <person name="Buerth C."/>
            <person name="Kunigo M."/>
            <person name="Schneider J."/>
            <person name="Jaenicke S."/>
            <person name="Goesmann A."/>
            <person name="Puehler A."/>
            <person name="Jaeger K.-E."/>
            <person name="Ernst J.F."/>
        </authorList>
    </citation>
    <scope>NUCLEOTIDE SEQUENCE [LARGE SCALE GENOMIC DNA]</scope>
    <source>
        <strain evidence="4">ATCC 18201 / CBS 1600 / BCRC 20928 / JCM 3617 / NBRC 0987 / NRRL Y-1542</strain>
    </source>
</reference>